<organism evidence="2 3">
    <name type="scientific">Stylosanthes scabra</name>
    <dbReference type="NCBI Taxonomy" id="79078"/>
    <lineage>
        <taxon>Eukaryota</taxon>
        <taxon>Viridiplantae</taxon>
        <taxon>Streptophyta</taxon>
        <taxon>Embryophyta</taxon>
        <taxon>Tracheophyta</taxon>
        <taxon>Spermatophyta</taxon>
        <taxon>Magnoliopsida</taxon>
        <taxon>eudicotyledons</taxon>
        <taxon>Gunneridae</taxon>
        <taxon>Pentapetalae</taxon>
        <taxon>rosids</taxon>
        <taxon>fabids</taxon>
        <taxon>Fabales</taxon>
        <taxon>Fabaceae</taxon>
        <taxon>Papilionoideae</taxon>
        <taxon>50 kb inversion clade</taxon>
        <taxon>dalbergioids sensu lato</taxon>
        <taxon>Dalbergieae</taxon>
        <taxon>Pterocarpus clade</taxon>
        <taxon>Stylosanthes</taxon>
    </lineage>
</organism>
<feature type="transmembrane region" description="Helical" evidence="1">
    <location>
        <begin position="160"/>
        <end position="183"/>
    </location>
</feature>
<proteinExistence type="predicted"/>
<evidence type="ECO:0000256" key="1">
    <source>
        <dbReference type="SAM" id="Phobius"/>
    </source>
</evidence>
<sequence>MDSTCPLRILNGIVDSEKMQNACVLSFWLYSNFFKLGIAFLPSETHWPCLDEDGNYRFVIGIWNYHFRPRPRHPPHMVAECRGESADCGWRFGHSRLRLSISITSPKTNHLPIDVILIIAEVSSIWSGAITRTLIQILSTLPSVPVYGVKASKTFVSSRLFLFIVLLGTFFILSAGVPIHFIITIRQVRGKTLTTSSTKLKPVIPNPNHKLVISIFVETGPMSFTWEKGDSQFEEIRVKPETQKSKHKGICVRHLGYVTDTRSPFPPHHPFPSRPGLPNQRKGICVRRFKR</sequence>
<comment type="caution">
    <text evidence="2">The sequence shown here is derived from an EMBL/GenBank/DDBJ whole genome shotgun (WGS) entry which is preliminary data.</text>
</comment>
<keyword evidence="1" id="KW-0472">Membrane</keyword>
<dbReference type="Proteomes" id="UP001341840">
    <property type="component" value="Unassembled WGS sequence"/>
</dbReference>
<keyword evidence="3" id="KW-1185">Reference proteome</keyword>
<name>A0ABU6XND8_9FABA</name>
<keyword evidence="1" id="KW-0812">Transmembrane</keyword>
<gene>
    <name evidence="2" type="ORF">PIB30_065070</name>
</gene>
<reference evidence="2 3" key="1">
    <citation type="journal article" date="2023" name="Plants (Basel)">
        <title>Bridging the Gap: Combining Genomics and Transcriptomics Approaches to Understand Stylosanthes scabra, an Orphan Legume from the Brazilian Caatinga.</title>
        <authorList>
            <person name="Ferreira-Neto J.R.C."/>
            <person name="da Silva M.D."/>
            <person name="Binneck E."/>
            <person name="de Melo N.F."/>
            <person name="da Silva R.H."/>
            <person name="de Melo A.L.T.M."/>
            <person name="Pandolfi V."/>
            <person name="Bustamante F.O."/>
            <person name="Brasileiro-Vidal A.C."/>
            <person name="Benko-Iseppon A.M."/>
        </authorList>
    </citation>
    <scope>NUCLEOTIDE SEQUENCE [LARGE SCALE GENOMIC DNA]</scope>
    <source>
        <tissue evidence="2">Leaves</tissue>
    </source>
</reference>
<keyword evidence="1" id="KW-1133">Transmembrane helix</keyword>
<evidence type="ECO:0000313" key="2">
    <source>
        <dbReference type="EMBL" id="MED6198308.1"/>
    </source>
</evidence>
<accession>A0ABU6XND8</accession>
<evidence type="ECO:0000313" key="3">
    <source>
        <dbReference type="Proteomes" id="UP001341840"/>
    </source>
</evidence>
<protein>
    <submittedName>
        <fullName evidence="2">Uncharacterized protein</fullName>
    </submittedName>
</protein>
<dbReference type="EMBL" id="JASCZI010212092">
    <property type="protein sequence ID" value="MED6198308.1"/>
    <property type="molecule type" value="Genomic_DNA"/>
</dbReference>